<dbReference type="PROSITE" id="PS50157">
    <property type="entry name" value="ZINC_FINGER_C2H2_2"/>
    <property type="match status" value="1"/>
</dbReference>
<keyword evidence="3" id="KW-0808">Transferase</keyword>
<sequence length="1210" mass="139299">MAMSRSAMMSFNGSGMSNENNQEVDEMDECGGSNNFDESSYVRMCSPSISPDVIESNPGPSNNAPISNNIDCTNPPEYNVFDERMAAIEYANVDNVAELTFAQCKICGNILIADFTHIDRHKKSESHVKLQMLLSSSQRREMQQESMFNFFFHERNYVIESIVAECIYLMKVLKVTSETKCLFYWCDMCSTDFYCYPNDHQLSDTHLRLLHGIKDKENSSYLTCETCEGAEFDRTSGIMNHIKSPIHLTSLQFNTRALPHSATISGEPSLQWAFTDLASGQSQSISPYHSIFAASYNGIDCSSQMPNGWELIRVKQYFAFHSHQTLPEGLETYTQRTLICTICHCLLEGYESIGEHIKTIDHITRGPCVIQKKSHGCYYCEVCKFMCPRTVLLDHLTGPTHSMMKEDKYPTPPEIMSMRFYSLPEGIVRLENDSHFVCQVCNKKITGTLEHATDHAQTPTHKKKLRGALQNERERAQYFEISEWNSFEISTYTDTNDNNSSKKRSSAKPDGREFTCSFCDTTVASISGFHAHLAKHISLEGIAHANNEKSKTSTDGPSIAWQGNISSSNERESEDEMPDKPISVEFTSRPVKTKPVVPYRSWERKEPDCDLEDGVNIYEVDEQKRKKFELSVALFFIDDSESSLYCMVCRKTVKYSIQILYEHFFNTYHMTTLQQMLEDDHMFKDYPDEFSDLALGYEYMEEVDDASVRCYACKTFEINENSCLKRHIENPEHITAKTAHNEQVKLRFKSLSSFMDCNFYCVRYYWCVICQVNFTRECDFQKHINGLMHIGQTAQYVNSNVRLLFDYCASCGVLWYGFAETFNYHSKGRMHKYHSYRNSYRITELPASVECFLRSAEQYANQVIAEIDDQQEETAMKNRTAMDDLETICKIRYSDCVAYSYGSSVTGLGGIYSDLEIFLDCDPDFFIYEFNIVSTLQAVERIKAINRYADKNPEIWLVNDVKMDARIPIIKLTHRPTASVCNVSFNDRLPVEIARLVKRYCEVFPNCRKMIIFIKKWMIRCDINDISTDIITWMVIFFLQRKGILPTVAQLIKQKGESRLIAGWETGVDLNFKILNDPKLPMAKLLSEFFGFFADFDYRNNVICPLLGRPIAKKAFQFVEVPTEMNHYIRYLDTLSNPEPFRIDSVMCIQNPFDLSHNIAETVKKLIVYRFKTFCALSMPILKKRRCTVAESVERWIAAKNLQADSDSSS</sequence>
<feature type="region of interest" description="Disordered" evidence="7">
    <location>
        <begin position="1"/>
        <end position="21"/>
    </location>
</feature>
<dbReference type="InterPro" id="IPR054708">
    <property type="entry name" value="MTPAP-like_central"/>
</dbReference>
<dbReference type="InterPro" id="IPR003604">
    <property type="entry name" value="Matrin/U1-like-C_Znf_C2H2"/>
</dbReference>
<feature type="compositionally biased region" description="Polar residues" evidence="7">
    <location>
        <begin position="553"/>
        <end position="568"/>
    </location>
</feature>
<proteinExistence type="predicted"/>
<gene>
    <name evidence="9" type="ORF">BBRV_LOCUS2604</name>
</gene>
<keyword evidence="6" id="KW-0862">Zinc</keyword>
<keyword evidence="5" id="KW-0460">Magnesium</keyword>
<dbReference type="GO" id="GO:0003676">
    <property type="term" value="F:nucleic acid binding"/>
    <property type="evidence" value="ECO:0007669"/>
    <property type="project" value="InterPro"/>
</dbReference>
<evidence type="ECO:0000256" key="4">
    <source>
        <dbReference type="ARBA" id="ARBA00022723"/>
    </source>
</evidence>
<organism evidence="9">
    <name type="scientific">Bracon brevicornis</name>
    <dbReference type="NCBI Taxonomy" id="1563983"/>
    <lineage>
        <taxon>Eukaryota</taxon>
        <taxon>Metazoa</taxon>
        <taxon>Ecdysozoa</taxon>
        <taxon>Arthropoda</taxon>
        <taxon>Hexapoda</taxon>
        <taxon>Insecta</taxon>
        <taxon>Pterygota</taxon>
        <taxon>Neoptera</taxon>
        <taxon>Endopterygota</taxon>
        <taxon>Hymenoptera</taxon>
        <taxon>Apocrita</taxon>
        <taxon>Ichneumonoidea</taxon>
        <taxon>Braconidae</taxon>
        <taxon>Braconinae</taxon>
        <taxon>Bracon</taxon>
    </lineage>
</organism>
<dbReference type="PROSITE" id="PS00198">
    <property type="entry name" value="4FE4S_FER_1"/>
    <property type="match status" value="1"/>
</dbReference>
<evidence type="ECO:0000256" key="7">
    <source>
        <dbReference type="SAM" id="MobiDB-lite"/>
    </source>
</evidence>
<feature type="compositionally biased region" description="Polar residues" evidence="7">
    <location>
        <begin position="7"/>
        <end position="21"/>
    </location>
</feature>
<evidence type="ECO:0000313" key="9">
    <source>
        <dbReference type="EMBL" id="CAD1528751.1"/>
    </source>
</evidence>
<dbReference type="GO" id="GO:0008270">
    <property type="term" value="F:zinc ion binding"/>
    <property type="evidence" value="ECO:0007669"/>
    <property type="project" value="UniProtKB-KW"/>
</dbReference>
<dbReference type="Gene3D" id="1.10.1410.10">
    <property type="match status" value="1"/>
</dbReference>
<evidence type="ECO:0000256" key="5">
    <source>
        <dbReference type="ARBA" id="ARBA00022842"/>
    </source>
</evidence>
<dbReference type="PROSITE" id="PS00028">
    <property type="entry name" value="ZINC_FINGER_C2H2_1"/>
    <property type="match status" value="2"/>
</dbReference>
<dbReference type="EMBL" id="CADCXW020000001">
    <property type="protein sequence ID" value="CAD1528751.1"/>
    <property type="molecule type" value="Genomic_DNA"/>
</dbReference>
<dbReference type="GO" id="GO:0050265">
    <property type="term" value="F:RNA uridylyltransferase activity"/>
    <property type="evidence" value="ECO:0007669"/>
    <property type="project" value="TreeGrafter"/>
</dbReference>
<comment type="cofactor">
    <cofactor evidence="2">
        <name>Mg(2+)</name>
        <dbReference type="ChEBI" id="CHEBI:18420"/>
    </cofactor>
</comment>
<protein>
    <recommendedName>
        <fullName evidence="8">C2H2-type domain-containing protein</fullName>
    </recommendedName>
</protein>
<evidence type="ECO:0000256" key="3">
    <source>
        <dbReference type="ARBA" id="ARBA00022679"/>
    </source>
</evidence>
<name>A0A6V7HNL5_9HYME</name>
<dbReference type="PANTHER" id="PTHR12271:SF66">
    <property type="entry name" value="TERMINAL URIDYLYLTRANSFERASE TAILOR"/>
    <property type="match status" value="1"/>
</dbReference>
<evidence type="ECO:0000259" key="8">
    <source>
        <dbReference type="PROSITE" id="PS50157"/>
    </source>
</evidence>
<keyword evidence="6" id="KW-0863">Zinc-finger</keyword>
<dbReference type="GO" id="GO:0031123">
    <property type="term" value="P:RNA 3'-end processing"/>
    <property type="evidence" value="ECO:0007669"/>
    <property type="project" value="TreeGrafter"/>
</dbReference>
<reference evidence="9" key="1">
    <citation type="submission" date="2020-07" db="EMBL/GenBank/DDBJ databases">
        <authorList>
            <person name="Ferguson B K."/>
        </authorList>
    </citation>
    <scope>NUCLEOTIDE SEQUENCE</scope>
    <source>
        <strain evidence="9">L06</strain>
    </source>
</reference>
<comment type="cofactor">
    <cofactor evidence="1">
        <name>Mn(2+)</name>
        <dbReference type="ChEBI" id="CHEBI:29035"/>
    </cofactor>
</comment>
<dbReference type="Gene3D" id="3.30.460.10">
    <property type="entry name" value="Beta Polymerase, domain 2"/>
    <property type="match status" value="1"/>
</dbReference>
<evidence type="ECO:0000256" key="1">
    <source>
        <dbReference type="ARBA" id="ARBA00001936"/>
    </source>
</evidence>
<dbReference type="SUPFAM" id="SSF81301">
    <property type="entry name" value="Nucleotidyltransferase"/>
    <property type="match status" value="1"/>
</dbReference>
<dbReference type="Pfam" id="PF12874">
    <property type="entry name" value="zf-met"/>
    <property type="match status" value="1"/>
</dbReference>
<keyword evidence="4" id="KW-0479">Metal-binding</keyword>
<dbReference type="Pfam" id="PF03828">
    <property type="entry name" value="PAP_assoc"/>
    <property type="match status" value="1"/>
</dbReference>
<dbReference type="GO" id="GO:1990817">
    <property type="term" value="F:poly(A) RNA polymerase activity"/>
    <property type="evidence" value="ECO:0007669"/>
    <property type="project" value="UniProtKB-ARBA"/>
</dbReference>
<dbReference type="InterPro" id="IPR017900">
    <property type="entry name" value="4Fe4S_Fe_S_CS"/>
</dbReference>
<dbReference type="CDD" id="cd05402">
    <property type="entry name" value="NT_PAP_TUTase"/>
    <property type="match status" value="1"/>
</dbReference>
<evidence type="ECO:0000256" key="2">
    <source>
        <dbReference type="ARBA" id="ARBA00001946"/>
    </source>
</evidence>
<dbReference type="InterPro" id="IPR002058">
    <property type="entry name" value="PAP_assoc"/>
</dbReference>
<dbReference type="Pfam" id="PF22600">
    <property type="entry name" value="MTPAP-like_central"/>
    <property type="match status" value="1"/>
</dbReference>
<accession>A0A6V7HNL5</accession>
<dbReference type="AlphaFoldDB" id="A0A6V7HNL5"/>
<dbReference type="InterPro" id="IPR043519">
    <property type="entry name" value="NT_sf"/>
</dbReference>
<dbReference type="SMART" id="SM00451">
    <property type="entry name" value="ZnF_U1"/>
    <property type="match status" value="4"/>
</dbReference>
<dbReference type="SMART" id="SM00355">
    <property type="entry name" value="ZnF_C2H2"/>
    <property type="match status" value="8"/>
</dbReference>
<dbReference type="InterPro" id="IPR013087">
    <property type="entry name" value="Znf_C2H2_type"/>
</dbReference>
<feature type="region of interest" description="Disordered" evidence="7">
    <location>
        <begin position="548"/>
        <end position="579"/>
    </location>
</feature>
<dbReference type="SUPFAM" id="SSF81631">
    <property type="entry name" value="PAP/OAS1 substrate-binding domain"/>
    <property type="match status" value="1"/>
</dbReference>
<evidence type="ECO:0000256" key="6">
    <source>
        <dbReference type="PROSITE-ProRule" id="PRU00042"/>
    </source>
</evidence>
<feature type="region of interest" description="Disordered" evidence="7">
    <location>
        <begin position="492"/>
        <end position="512"/>
    </location>
</feature>
<feature type="domain" description="C2H2-type" evidence="8">
    <location>
        <begin position="765"/>
        <end position="794"/>
    </location>
</feature>
<dbReference type="PANTHER" id="PTHR12271">
    <property type="entry name" value="POLY A POLYMERASE CID PAP -RELATED"/>
    <property type="match status" value="1"/>
</dbReference>